<comment type="caution">
    <text evidence="2">The sequence shown here is derived from an EMBL/GenBank/DDBJ whole genome shotgun (WGS) entry which is preliminary data.</text>
</comment>
<evidence type="ECO:0000313" key="3">
    <source>
        <dbReference type="Proteomes" id="UP001151760"/>
    </source>
</evidence>
<dbReference type="EMBL" id="BQNB010017512">
    <property type="protein sequence ID" value="GJT64071.1"/>
    <property type="molecule type" value="Genomic_DNA"/>
</dbReference>
<accession>A0ABQ5FL44</accession>
<reference evidence="2" key="1">
    <citation type="journal article" date="2022" name="Int. J. Mol. Sci.">
        <title>Draft Genome of Tanacetum Coccineum: Genomic Comparison of Closely Related Tanacetum-Family Plants.</title>
        <authorList>
            <person name="Yamashiro T."/>
            <person name="Shiraishi A."/>
            <person name="Nakayama K."/>
            <person name="Satake H."/>
        </authorList>
    </citation>
    <scope>NUCLEOTIDE SEQUENCE</scope>
</reference>
<gene>
    <name evidence="1" type="ORF">Tco_0909825</name>
    <name evidence="2" type="ORF">Tco_1015551</name>
</gene>
<sequence length="98" mass="11446">MKRKRIETSKMDLERSEIGGHLQELEQAAKSKNYALMWVVQMEREVANNNQIAQKLLDVVKDVDKSLKKWRGIIDKLKVKKVIDSKVRSLNDEFYSIA</sequence>
<evidence type="ECO:0000313" key="2">
    <source>
        <dbReference type="EMBL" id="GJT64071.1"/>
    </source>
</evidence>
<name>A0ABQ5FL44_9ASTR</name>
<dbReference type="Proteomes" id="UP001151760">
    <property type="component" value="Unassembled WGS sequence"/>
</dbReference>
<organism evidence="2 3">
    <name type="scientific">Tanacetum coccineum</name>
    <dbReference type="NCBI Taxonomy" id="301880"/>
    <lineage>
        <taxon>Eukaryota</taxon>
        <taxon>Viridiplantae</taxon>
        <taxon>Streptophyta</taxon>
        <taxon>Embryophyta</taxon>
        <taxon>Tracheophyta</taxon>
        <taxon>Spermatophyta</taxon>
        <taxon>Magnoliopsida</taxon>
        <taxon>eudicotyledons</taxon>
        <taxon>Gunneridae</taxon>
        <taxon>Pentapetalae</taxon>
        <taxon>asterids</taxon>
        <taxon>campanulids</taxon>
        <taxon>Asterales</taxon>
        <taxon>Asteraceae</taxon>
        <taxon>Asteroideae</taxon>
        <taxon>Anthemideae</taxon>
        <taxon>Anthemidinae</taxon>
        <taxon>Tanacetum</taxon>
    </lineage>
</organism>
<protein>
    <submittedName>
        <fullName evidence="2">Uncharacterized protein</fullName>
    </submittedName>
</protein>
<proteinExistence type="predicted"/>
<evidence type="ECO:0000313" key="1">
    <source>
        <dbReference type="EMBL" id="GJT29550.1"/>
    </source>
</evidence>
<dbReference type="EMBL" id="BQNB010014552">
    <property type="protein sequence ID" value="GJT29550.1"/>
    <property type="molecule type" value="Genomic_DNA"/>
</dbReference>
<reference evidence="2" key="2">
    <citation type="submission" date="2022-01" db="EMBL/GenBank/DDBJ databases">
        <authorList>
            <person name="Yamashiro T."/>
            <person name="Shiraishi A."/>
            <person name="Satake H."/>
            <person name="Nakayama K."/>
        </authorList>
    </citation>
    <scope>NUCLEOTIDE SEQUENCE</scope>
</reference>
<keyword evidence="3" id="KW-1185">Reference proteome</keyword>